<sequence>MLIGGMIASKLQDLVIVALMRKSGGTQRRWRAVLGPIKVHDPRTHAHCNWSVAPSGTSREIGEVERLLDIIRLEHPIVSDR</sequence>
<keyword evidence="2" id="KW-1185">Reference proteome</keyword>
<evidence type="ECO:0000313" key="1">
    <source>
        <dbReference type="EMBL" id="MCP3731522.1"/>
    </source>
</evidence>
<proteinExistence type="predicted"/>
<reference evidence="1" key="1">
    <citation type="submission" date="2022-05" db="EMBL/GenBank/DDBJ databases">
        <title>Sphingomonas sp. strain MG17 Genome sequencing and assembly.</title>
        <authorList>
            <person name="Kim I."/>
        </authorList>
    </citation>
    <scope>NUCLEOTIDE SEQUENCE</scope>
    <source>
        <strain evidence="1">MG17</strain>
    </source>
</reference>
<organism evidence="1 2">
    <name type="scientific">Sphingomonas tagetis</name>
    <dbReference type="NCBI Taxonomy" id="2949092"/>
    <lineage>
        <taxon>Bacteria</taxon>
        <taxon>Pseudomonadati</taxon>
        <taxon>Pseudomonadota</taxon>
        <taxon>Alphaproteobacteria</taxon>
        <taxon>Sphingomonadales</taxon>
        <taxon>Sphingomonadaceae</taxon>
        <taxon>Sphingomonas</taxon>
    </lineage>
</organism>
<dbReference type="AlphaFoldDB" id="A0A9X2HK07"/>
<evidence type="ECO:0000313" key="2">
    <source>
        <dbReference type="Proteomes" id="UP001139451"/>
    </source>
</evidence>
<name>A0A9X2HK07_9SPHN</name>
<protein>
    <submittedName>
        <fullName evidence="1">Uncharacterized protein</fullName>
    </submittedName>
</protein>
<accession>A0A9X2HK07</accession>
<comment type="caution">
    <text evidence="1">The sequence shown here is derived from an EMBL/GenBank/DDBJ whole genome shotgun (WGS) entry which is preliminary data.</text>
</comment>
<gene>
    <name evidence="1" type="ORF">M9978_13925</name>
</gene>
<dbReference type="Proteomes" id="UP001139451">
    <property type="component" value="Unassembled WGS sequence"/>
</dbReference>
<dbReference type="EMBL" id="JAMLDX010000010">
    <property type="protein sequence ID" value="MCP3731522.1"/>
    <property type="molecule type" value="Genomic_DNA"/>
</dbReference>